<gene>
    <name evidence="1" type="ORF">RFI_12111</name>
</gene>
<protein>
    <recommendedName>
        <fullName evidence="3">Endonuclease/exonuclease/phosphatase domain-containing protein</fullName>
    </recommendedName>
</protein>
<keyword evidence="2" id="KW-1185">Reference proteome</keyword>
<dbReference type="SUPFAM" id="SSF56219">
    <property type="entry name" value="DNase I-like"/>
    <property type="match status" value="1"/>
</dbReference>
<proteinExistence type="predicted"/>
<dbReference type="EMBL" id="ASPP01008780">
    <property type="protein sequence ID" value="ETO25032.1"/>
    <property type="molecule type" value="Genomic_DNA"/>
</dbReference>
<evidence type="ECO:0000313" key="1">
    <source>
        <dbReference type="EMBL" id="ETO25032.1"/>
    </source>
</evidence>
<name>X6NI54_RETFI</name>
<evidence type="ECO:0000313" key="2">
    <source>
        <dbReference type="Proteomes" id="UP000023152"/>
    </source>
</evidence>
<reference evidence="1 2" key="1">
    <citation type="journal article" date="2013" name="Curr. Biol.">
        <title>The Genome of the Foraminiferan Reticulomyxa filosa.</title>
        <authorList>
            <person name="Glockner G."/>
            <person name="Hulsmann N."/>
            <person name="Schleicher M."/>
            <person name="Noegel A.A."/>
            <person name="Eichinger L."/>
            <person name="Gallinger C."/>
            <person name="Pawlowski J."/>
            <person name="Sierra R."/>
            <person name="Euteneuer U."/>
            <person name="Pillet L."/>
            <person name="Moustafa A."/>
            <person name="Platzer M."/>
            <person name="Groth M."/>
            <person name="Szafranski K."/>
            <person name="Schliwa M."/>
        </authorList>
    </citation>
    <scope>NUCLEOTIDE SEQUENCE [LARGE SCALE GENOMIC DNA]</scope>
</reference>
<dbReference type="OrthoDB" id="6338095at2759"/>
<sequence length="253" mass="30003">MLCKGNHRSDSLICPKTKDIRQKLGISFVRRENEIINRKMNQNNNQNQKDNNYAIKMMNVCPSDRIEKFNMFIDKMMPLIEQKSKFVVTTFSNNAHINANETIYQCFCSKSQILEQNLYHSQHYICLLQECFRSEKQNTDNHFQYLYNHYWIETLRTGILCRKRQSFKQKINIQKHEVISEDAKGNKEDRRPSNNKAFYLSKFEKEFSTARKISDHIIIVDDWNAHHPAWLDKNVDEVGESILDLLSQTICIS</sequence>
<accession>X6NI54</accession>
<dbReference type="Proteomes" id="UP000023152">
    <property type="component" value="Unassembled WGS sequence"/>
</dbReference>
<dbReference type="AlphaFoldDB" id="X6NI54"/>
<dbReference type="Gene3D" id="3.60.10.10">
    <property type="entry name" value="Endonuclease/exonuclease/phosphatase"/>
    <property type="match status" value="1"/>
</dbReference>
<organism evidence="1 2">
    <name type="scientific">Reticulomyxa filosa</name>
    <dbReference type="NCBI Taxonomy" id="46433"/>
    <lineage>
        <taxon>Eukaryota</taxon>
        <taxon>Sar</taxon>
        <taxon>Rhizaria</taxon>
        <taxon>Retaria</taxon>
        <taxon>Foraminifera</taxon>
        <taxon>Monothalamids</taxon>
        <taxon>Reticulomyxidae</taxon>
        <taxon>Reticulomyxa</taxon>
    </lineage>
</organism>
<evidence type="ECO:0008006" key="3">
    <source>
        <dbReference type="Google" id="ProtNLM"/>
    </source>
</evidence>
<dbReference type="InterPro" id="IPR036691">
    <property type="entry name" value="Endo/exonu/phosph_ase_sf"/>
</dbReference>
<comment type="caution">
    <text evidence="1">The sequence shown here is derived from an EMBL/GenBank/DDBJ whole genome shotgun (WGS) entry which is preliminary data.</text>
</comment>